<dbReference type="AlphaFoldDB" id="A0A6V8S9T0"/>
<dbReference type="InterPro" id="IPR004516">
    <property type="entry name" value="HisRS/HisZ"/>
</dbReference>
<dbReference type="PANTHER" id="PTHR43707:SF6">
    <property type="entry name" value="ATP PHOSPHORIBOSYLTRANSFERASE REGULATORY SUBUNIT"/>
    <property type="match status" value="1"/>
</dbReference>
<accession>A0A6V8S9T0</accession>
<dbReference type="Pfam" id="PF13393">
    <property type="entry name" value="tRNA-synt_His"/>
    <property type="match status" value="1"/>
</dbReference>
<evidence type="ECO:0000256" key="2">
    <source>
        <dbReference type="ARBA" id="ARBA00004667"/>
    </source>
</evidence>
<dbReference type="UniPathway" id="UPA00031">
    <property type="reaction ID" value="UER00006"/>
</dbReference>
<evidence type="ECO:0000256" key="5">
    <source>
        <dbReference type="ARBA" id="ARBA00022490"/>
    </source>
</evidence>
<keyword evidence="7 9" id="KW-0368">Histidine biosynthesis</keyword>
<feature type="binding site" evidence="10">
    <location>
        <position position="123"/>
    </location>
    <ligand>
        <name>L-histidine</name>
        <dbReference type="ChEBI" id="CHEBI:57595"/>
    </ligand>
</feature>
<evidence type="ECO:0000313" key="13">
    <source>
        <dbReference type="Proteomes" id="UP000580568"/>
    </source>
</evidence>
<dbReference type="GO" id="GO:0005737">
    <property type="term" value="C:cytoplasm"/>
    <property type="evidence" value="ECO:0007669"/>
    <property type="project" value="UniProtKB-SubCell"/>
</dbReference>
<dbReference type="HAMAP" id="MF_00125">
    <property type="entry name" value="HisZ"/>
    <property type="match status" value="1"/>
</dbReference>
<evidence type="ECO:0000259" key="11">
    <source>
        <dbReference type="Pfam" id="PF13393"/>
    </source>
</evidence>
<name>A0A6V8S9T0_9CLOT</name>
<dbReference type="SUPFAM" id="SSF55681">
    <property type="entry name" value="Class II aaRS and biotin synthetases"/>
    <property type="match status" value="1"/>
</dbReference>
<dbReference type="PIRSF" id="PIRSF001549">
    <property type="entry name" value="His-tRNA_synth"/>
    <property type="match status" value="1"/>
</dbReference>
<comment type="function">
    <text evidence="8 9">Required for the first step of histidine biosynthesis. May allow the feedback regulation of ATP phosphoribosyltransferase activity by histidine.</text>
</comment>
<dbReference type="GO" id="GO:0016757">
    <property type="term" value="F:glycosyltransferase activity"/>
    <property type="evidence" value="ECO:0007669"/>
    <property type="project" value="UniProtKB-KW"/>
</dbReference>
<comment type="subunit">
    <text evidence="9">Heteromultimer composed of HisG and HisZ subunits.</text>
</comment>
<dbReference type="GO" id="GO:0006427">
    <property type="term" value="P:histidyl-tRNA aminoacylation"/>
    <property type="evidence" value="ECO:0007669"/>
    <property type="project" value="TreeGrafter"/>
</dbReference>
<dbReference type="GO" id="GO:0004821">
    <property type="term" value="F:histidine-tRNA ligase activity"/>
    <property type="evidence" value="ECO:0007669"/>
    <property type="project" value="TreeGrafter"/>
</dbReference>
<evidence type="ECO:0000256" key="9">
    <source>
        <dbReference type="HAMAP-Rule" id="MF_00125"/>
    </source>
</evidence>
<comment type="subcellular location">
    <subcellularLocation>
        <location evidence="1 9">Cytoplasm</location>
    </subcellularLocation>
</comment>
<dbReference type="InterPro" id="IPR045864">
    <property type="entry name" value="aa-tRNA-synth_II/BPL/LPL"/>
</dbReference>
<evidence type="ECO:0000256" key="3">
    <source>
        <dbReference type="ARBA" id="ARBA00005539"/>
    </source>
</evidence>
<evidence type="ECO:0000256" key="8">
    <source>
        <dbReference type="ARBA" id="ARBA00025246"/>
    </source>
</evidence>
<evidence type="ECO:0000256" key="10">
    <source>
        <dbReference type="PIRSR" id="PIRSR001549-1"/>
    </source>
</evidence>
<sequence length="416" mass="47520">MNIWRNYAIEGTQDLLFEQCEIKNDIISKSRKVFKRFGFNEVQTPTLEFYDVFNFSNHPIEDEKIYKLIDFKGRILTLRPDLTIPIARVYSTKIKSGTAMLSYVGDVYRANEHNHGKNNQITQCGIEIIGISNIKAEILLLITAINTIKEIGIEEFKIEIGQCKFFEGILEAIDFDNEEISELENLIMNKNLGSLYSFLNKKKNKLNEDQYKILRALPQLFGGKDVIDEAQELVKSEKAINALRDLSYIYNTLESLGYSEYVSVDLAMIQSFNYYTGAIFKGYTKEVGEEILSGGRYDGLVGEFGEESAAAGLAINVDAIQKLIYEKTKTEKTDEVTGVIFFEKDSYANAIKIMNLLNKGNVNWQLNIQESFEEVADYCRGKGIKRIMKVNRNEVIEYRLSPTGVFIGEMFKNGKY</sequence>
<reference evidence="12 13" key="1">
    <citation type="submission" date="2020-07" db="EMBL/GenBank/DDBJ databases">
        <title>A new beta-1,3-glucan-decomposing anaerobic bacterium isolated from anoxic soil subjected to biological soil disinfestation.</title>
        <authorList>
            <person name="Ueki A."/>
            <person name="Tonouchi A."/>
        </authorList>
    </citation>
    <scope>NUCLEOTIDE SEQUENCE [LARGE SCALE GENOMIC DNA]</scope>
    <source>
        <strain evidence="12 13">TW1</strain>
    </source>
</reference>
<feature type="binding site" evidence="10">
    <location>
        <begin position="274"/>
        <end position="275"/>
    </location>
    <ligand>
        <name>L-histidine</name>
        <dbReference type="ChEBI" id="CHEBI:57595"/>
    </ligand>
</feature>
<comment type="similarity">
    <text evidence="3 9">Belongs to the class-II aminoacyl-tRNA synthetase family. HisZ subfamily.</text>
</comment>
<organism evidence="12 13">
    <name type="scientific">Clostridium fungisolvens</name>
    <dbReference type="NCBI Taxonomy" id="1604897"/>
    <lineage>
        <taxon>Bacteria</taxon>
        <taxon>Bacillati</taxon>
        <taxon>Bacillota</taxon>
        <taxon>Clostridia</taxon>
        <taxon>Eubacteriales</taxon>
        <taxon>Clostridiaceae</taxon>
        <taxon>Clostridium</taxon>
    </lineage>
</organism>
<evidence type="ECO:0000256" key="4">
    <source>
        <dbReference type="ARBA" id="ARBA00020397"/>
    </source>
</evidence>
<feature type="binding site" evidence="10">
    <location>
        <position position="109"/>
    </location>
    <ligand>
        <name>L-histidine</name>
        <dbReference type="ChEBI" id="CHEBI:57595"/>
    </ligand>
</feature>
<keyword evidence="12" id="KW-0808">Transferase</keyword>
<protein>
    <recommendedName>
        <fullName evidence="4 9">ATP phosphoribosyltransferase regulatory subunit</fullName>
    </recommendedName>
</protein>
<dbReference type="GO" id="GO:0000105">
    <property type="term" value="P:L-histidine biosynthetic process"/>
    <property type="evidence" value="ECO:0007669"/>
    <property type="project" value="UniProtKB-UniRule"/>
</dbReference>
<dbReference type="EMBL" id="BLZR01000001">
    <property type="protein sequence ID" value="GFP74019.1"/>
    <property type="molecule type" value="Genomic_DNA"/>
</dbReference>
<feature type="binding site" evidence="10">
    <location>
        <begin position="81"/>
        <end position="83"/>
    </location>
    <ligand>
        <name>L-histidine</name>
        <dbReference type="ChEBI" id="CHEBI:57595"/>
    </ligand>
</feature>
<keyword evidence="5 9" id="KW-0963">Cytoplasm</keyword>
<comment type="caution">
    <text evidence="12">The sequence shown here is derived from an EMBL/GenBank/DDBJ whole genome shotgun (WGS) entry which is preliminary data.</text>
</comment>
<proteinExistence type="inferred from homology"/>
<dbReference type="GO" id="GO:0140096">
    <property type="term" value="F:catalytic activity, acting on a protein"/>
    <property type="evidence" value="ECO:0007669"/>
    <property type="project" value="UniProtKB-ARBA"/>
</dbReference>
<dbReference type="Proteomes" id="UP000580568">
    <property type="component" value="Unassembled WGS sequence"/>
</dbReference>
<keyword evidence="13" id="KW-1185">Reference proteome</keyword>
<dbReference type="Gene3D" id="3.30.930.10">
    <property type="entry name" value="Bira Bifunctional Protein, Domain 2"/>
    <property type="match status" value="1"/>
</dbReference>
<dbReference type="RefSeq" id="WP_183275610.1">
    <property type="nucleotide sequence ID" value="NZ_BLZR01000001.1"/>
</dbReference>
<gene>
    <name evidence="9" type="primary">hisZ</name>
    <name evidence="12" type="ORF">bsdtw1_00056</name>
</gene>
<dbReference type="CDD" id="cd00773">
    <property type="entry name" value="HisRS-like_core"/>
    <property type="match status" value="1"/>
</dbReference>
<dbReference type="PANTHER" id="PTHR43707">
    <property type="entry name" value="HISTIDYL-TRNA SYNTHETASE"/>
    <property type="match status" value="1"/>
</dbReference>
<feature type="domain" description="Class II Histidinyl-tRNA synthetase (HisRS)-like catalytic core" evidence="11">
    <location>
        <begin position="11"/>
        <end position="320"/>
    </location>
</feature>
<dbReference type="InterPro" id="IPR004517">
    <property type="entry name" value="HisZ"/>
</dbReference>
<evidence type="ECO:0000256" key="6">
    <source>
        <dbReference type="ARBA" id="ARBA00022605"/>
    </source>
</evidence>
<comment type="miscellaneous">
    <text evidence="9">This function is generally fulfilled by the C-terminal part of HisG, which is missing in some bacteria such as this one.</text>
</comment>
<dbReference type="InterPro" id="IPR041715">
    <property type="entry name" value="HisRS-like_core"/>
</dbReference>
<keyword evidence="12" id="KW-0328">Glycosyltransferase</keyword>
<evidence type="ECO:0000256" key="1">
    <source>
        <dbReference type="ARBA" id="ARBA00004496"/>
    </source>
</evidence>
<evidence type="ECO:0000256" key="7">
    <source>
        <dbReference type="ARBA" id="ARBA00023102"/>
    </source>
</evidence>
<feature type="binding site" evidence="10">
    <location>
        <position position="127"/>
    </location>
    <ligand>
        <name>L-histidine</name>
        <dbReference type="ChEBI" id="CHEBI:57595"/>
    </ligand>
</feature>
<keyword evidence="6 9" id="KW-0028">Amino-acid biosynthesis</keyword>
<dbReference type="NCBIfam" id="TIGR00443">
    <property type="entry name" value="hisZ_biosyn_reg"/>
    <property type="match status" value="1"/>
</dbReference>
<comment type="pathway">
    <text evidence="2 9">Amino-acid biosynthesis; L-histidine biosynthesis; L-histidine from 5-phospho-alpha-D-ribose 1-diphosphate: step 1/9.</text>
</comment>
<evidence type="ECO:0000313" key="12">
    <source>
        <dbReference type="EMBL" id="GFP74019.1"/>
    </source>
</evidence>